<dbReference type="RefSeq" id="YP_009015508.1">
    <property type="nucleotide sequence ID" value="NC_023719.1"/>
</dbReference>
<dbReference type="Pfam" id="PF23942">
    <property type="entry name" value="DUF7277"/>
    <property type="match status" value="1"/>
</dbReference>
<dbReference type="Proteomes" id="UP000009273">
    <property type="component" value="Segment"/>
</dbReference>
<dbReference type="EMBL" id="JN638751">
    <property type="protein sequence ID" value="AEO93464.1"/>
    <property type="molecule type" value="Genomic_DNA"/>
</dbReference>
<evidence type="ECO:0000259" key="2">
    <source>
        <dbReference type="Pfam" id="PF23942"/>
    </source>
</evidence>
<sequence length="334" mass="39284">MLVIGSQALLSKVDPTPFGNRKLKADFDVIMSFEDFLSWTKQYDSDIKSLIPKTPNKYKAIVLKDGKRKQYEIEIAAEGSSSKFLLDNIEDVSDGVVEGFLGEEYRALNLHYQALTKRSHLIYPIHFEKNIEDYHLIKDLIGNFEKNKVMSEYYQLRFDETRNRIKQRTPKLNVSTEDFFSSKLPVPNYFVHDHIHEMMAHFDRPIFTMMQKDASKAWCEKDMFFALPYDYQIKSVQEEAYVIALERYVIPQYGDNCNDYFESYKKAVKRICTTLTSGWFRDFAIENYDKVIEQYNPRYVNDFVECVLRKKIVPLNNAAVSSVPLIQYQFKISQ</sequence>
<dbReference type="OrthoDB" id="5929at10239"/>
<protein>
    <submittedName>
        <fullName evidence="3">Gp205</fullName>
    </submittedName>
</protein>
<feature type="domain" description="DUF7277" evidence="2">
    <location>
        <begin position="1"/>
        <end position="87"/>
    </location>
</feature>
<reference evidence="3 4" key="1">
    <citation type="submission" date="2011-09" db="EMBL/GenBank/DDBJ databases">
        <authorList>
            <person name="Pope W.H."/>
            <person name="Pedulla M.L."/>
            <person name="Ford M.E."/>
            <person name="Peebles C.L."/>
            <person name="Hatfull G.H."/>
            <person name="Hendrix R.W."/>
        </authorList>
    </citation>
    <scope>NUCLEOTIDE SEQUENCE [LARGE SCALE GENOMIC DNA]</scope>
    <source>
        <strain evidence="3">G</strain>
    </source>
</reference>
<dbReference type="Pfam" id="PF23940">
    <property type="entry name" value="DUF7275"/>
    <property type="match status" value="1"/>
</dbReference>
<proteinExistence type="predicted"/>
<dbReference type="GeneID" id="18563420"/>
<name>G3MBS1_9CAUD</name>
<evidence type="ECO:0000313" key="4">
    <source>
        <dbReference type="Proteomes" id="UP000009273"/>
    </source>
</evidence>
<gene>
    <name evidence="3" type="primary">205</name>
    <name evidence="3" type="ORF">G_205</name>
</gene>
<dbReference type="InterPro" id="IPR055699">
    <property type="entry name" value="DUF7275"/>
</dbReference>
<feature type="domain" description="DUF7275" evidence="1">
    <location>
        <begin position="117"/>
        <end position="304"/>
    </location>
</feature>
<evidence type="ECO:0000259" key="1">
    <source>
        <dbReference type="Pfam" id="PF23940"/>
    </source>
</evidence>
<dbReference type="InterPro" id="IPR055701">
    <property type="entry name" value="DUF7277"/>
</dbReference>
<keyword evidence="4" id="KW-1185">Reference proteome</keyword>
<evidence type="ECO:0000313" key="3">
    <source>
        <dbReference type="EMBL" id="AEO93464.1"/>
    </source>
</evidence>
<dbReference type="KEGG" id="vg:18563420"/>
<accession>G3MBS1</accession>
<organism evidence="3 4">
    <name type="scientific">Bacillus phage G</name>
    <dbReference type="NCBI Taxonomy" id="2884420"/>
    <lineage>
        <taxon>Viruses</taxon>
        <taxon>Duplodnaviria</taxon>
        <taxon>Heunggongvirae</taxon>
        <taxon>Uroviricota</taxon>
        <taxon>Caudoviricetes</taxon>
        <taxon>Donellivirus</taxon>
        <taxon>Donellivirus gee</taxon>
    </lineage>
</organism>